<dbReference type="Pfam" id="PF24097">
    <property type="entry name" value="TMD_POM152"/>
    <property type="match status" value="1"/>
</dbReference>
<feature type="domain" description="Nucleoporin POM152 Ig-like" evidence="5">
    <location>
        <begin position="777"/>
        <end position="855"/>
    </location>
</feature>
<dbReference type="PANTHER" id="PTHR28206:SF1">
    <property type="entry name" value="NUCLEOPORIN POM152"/>
    <property type="match status" value="1"/>
</dbReference>
<dbReference type="Proteomes" id="UP000310189">
    <property type="component" value="Unassembled WGS sequence"/>
</dbReference>
<name>A0A4T0FGV3_9BASI</name>
<feature type="region of interest" description="Disordered" evidence="1">
    <location>
        <begin position="1"/>
        <end position="20"/>
    </location>
</feature>
<evidence type="ECO:0000313" key="9">
    <source>
        <dbReference type="Proteomes" id="UP000310189"/>
    </source>
</evidence>
<feature type="domain" description="Nucleoporin POM152 immunoglobulin-like" evidence="3">
    <location>
        <begin position="563"/>
        <end position="661"/>
    </location>
</feature>
<dbReference type="AlphaFoldDB" id="A0A4T0FGV3"/>
<evidence type="ECO:0000259" key="4">
    <source>
        <dbReference type="Pfam" id="PF24097"/>
    </source>
</evidence>
<evidence type="ECO:0000256" key="1">
    <source>
        <dbReference type="SAM" id="MobiDB-lite"/>
    </source>
</evidence>
<dbReference type="InterPro" id="IPR056541">
    <property type="entry name" value="Ig-like_POM152"/>
</dbReference>
<dbReference type="GO" id="GO:0006606">
    <property type="term" value="P:protein import into nucleus"/>
    <property type="evidence" value="ECO:0007669"/>
    <property type="project" value="TreeGrafter"/>
</dbReference>
<sequence>MSSATKAPNTPPRAAPDSPRIPLSIFNAPSQRLLALSAAAALQAYKLSKSLSLWSTHSQTRVLDSEIALYRWSIIDLLAILFVWWLRIPRLRFHKSIWIAAIVVFCALNWVLFASWKLPISHLSAYIVPTTLQSAFTFYKAPQEHRVRLKDVIGNRDKHLRGEHTVRVGGFSTAKLNPTTQSFCFPDSASAASSKHIAVPILFNNTDPLVLAYSVTPLNDDGSLGDETEVEMQGRELEKSRIGLVNDDDDDFFDPNHDIYNANTDELAMLPRGAGVSAPPRLQKTQNIRYIPLTSSALPPPPFIVRLKHVVDKGSELDARLARTEAIVVECPSAGFASGDPVTGGDRCVGDKVGLQLGVRSAGGASVGWSSQSPAGEDAKKLDNIGSTAYTTSQAHVRAVSTTTSIPINMTLERSGQYSLELASLQDFFGNEPFPSLQESGLQHAESAVHYASHPLPLVQFSACSAEEPVRLLEGKGMSAALGVNVMGVDASEGPVDVQVRYFDNPDLVVNSASHILNTQIATGDTHSALQVNQPGYYKIQHVAGKYCAGHTQIPDVCGVKTTPKPTIDMDIRTIEDCSGEVGIRALMTLTGEAPFKLAYLVEFGNEAKRVEKRIMSSRDELSLTPEREGKYKYTFLSLSDRHYRDIALGEKGKGITATQVVHPLADAHFAESSNKRTVWSCEGGHVDVNVEFKGSGPWTLEYQTTGTSASSITKPVTYTQADIRDRHHTITVPIPEEIDRLGGQFMISLVSVEDSRRCKKVLSQNDYTVQVQRVKPTARVFGVDRATILDGQTANIPVRVTGEGPWKVAYRHGGREHSVTTHTRQTDLVVDSEGVYELVGVHDAHCPGNIVQDEERFELDFIPRPLLSLGGEGEKKRTHHTLAPVCRGDDSSIHLAITGEPPFEVVYEHEHDGVREEERIASVRHNPLVTLDTDVAGKHGYAFSAIGDANYAVEGMRAGAVHVSQTVVERPWAQFKRNARVSYCLGDELKPRAHTPNPVIQLHGTAPWELELEVVDDSGSGRLVRVPGIRDPEWEVDLSPLTLNSFGAHRVGIVGVHDASDCVAFEEDVQAVEHGQKTTSKQNLVTTIDVAESATVVPLTRIEDVCVGDSMDFQLGGTAPWVVGYEWNDAPTTAKSKTSLFSRVAEEEGLFRITEVSHHSQQCPSTVDIRRYVHPLPSASVSEGDTYIEDIREGDQAEIKFSFIGTPPFTFTYEVRDILTSPGQTNIAQQRRENLPRVRSHELGRVLERHTVTDVMQHEHSIFSSLEGVWSCWIETSR</sequence>
<keyword evidence="2" id="KW-0812">Transmembrane</keyword>
<keyword evidence="9" id="KW-1185">Reference proteome</keyword>
<evidence type="ECO:0000259" key="6">
    <source>
        <dbReference type="Pfam" id="PF24519"/>
    </source>
</evidence>
<evidence type="ECO:0000259" key="7">
    <source>
        <dbReference type="Pfam" id="PF24527"/>
    </source>
</evidence>
<feature type="transmembrane region" description="Helical" evidence="2">
    <location>
        <begin position="98"/>
        <end position="116"/>
    </location>
</feature>
<dbReference type="Pfam" id="PF24527">
    <property type="entry name" value="Ig-like_Pom152_9"/>
    <property type="match status" value="1"/>
</dbReference>
<feature type="domain" description="Nucleoporin POM152 Ig-like" evidence="5">
    <location>
        <begin position="457"/>
        <end position="556"/>
    </location>
</feature>
<evidence type="ECO:0008006" key="10">
    <source>
        <dbReference type="Google" id="ProtNLM"/>
    </source>
</evidence>
<accession>A0A4T0FGV3</accession>
<feature type="domain" description="Nucleoporin POM152 ninth Ig-like" evidence="7">
    <location>
        <begin position="1095"/>
        <end position="1172"/>
    </location>
</feature>
<feature type="domain" description="Nucleoporin POM152 immunoglobulin-like" evidence="3">
    <location>
        <begin position="887"/>
        <end position="967"/>
    </location>
</feature>
<evidence type="ECO:0000259" key="5">
    <source>
        <dbReference type="Pfam" id="PF24312"/>
    </source>
</evidence>
<organism evidence="8 9">
    <name type="scientific">Wallemia hederae</name>
    <dbReference type="NCBI Taxonomy" id="1540922"/>
    <lineage>
        <taxon>Eukaryota</taxon>
        <taxon>Fungi</taxon>
        <taxon>Dikarya</taxon>
        <taxon>Basidiomycota</taxon>
        <taxon>Wallemiomycotina</taxon>
        <taxon>Wallemiomycetes</taxon>
        <taxon>Wallemiales</taxon>
        <taxon>Wallemiaceae</taxon>
        <taxon>Wallemia</taxon>
    </lineage>
</organism>
<keyword evidence="2" id="KW-1133">Transmembrane helix</keyword>
<feature type="transmembrane region" description="Helical" evidence="2">
    <location>
        <begin position="69"/>
        <end position="86"/>
    </location>
</feature>
<dbReference type="PANTHER" id="PTHR28206">
    <property type="entry name" value="NUCLEOPORIN POM152"/>
    <property type="match status" value="1"/>
</dbReference>
<dbReference type="EMBL" id="SPNW01000059">
    <property type="protein sequence ID" value="TIA87288.1"/>
    <property type="molecule type" value="Genomic_DNA"/>
</dbReference>
<reference evidence="8 9" key="1">
    <citation type="submission" date="2019-03" db="EMBL/GenBank/DDBJ databases">
        <title>Sequencing 23 genomes of Wallemia ichthyophaga.</title>
        <authorList>
            <person name="Gostincar C."/>
        </authorList>
    </citation>
    <scope>NUCLEOTIDE SEQUENCE [LARGE SCALE GENOMIC DNA]</scope>
    <source>
        <strain evidence="8 9">EXF-5753</strain>
    </source>
</reference>
<dbReference type="OrthoDB" id="5529162at2759"/>
<feature type="domain" description="Nucleoporin POM152 N-terminal transmembrane" evidence="4">
    <location>
        <begin position="28"/>
        <end position="116"/>
    </location>
</feature>
<comment type="caution">
    <text evidence="8">The sequence shown here is derived from an EMBL/GenBank/DDBJ whole genome shotgun (WGS) entry which is preliminary data.</text>
</comment>
<dbReference type="InterPro" id="IPR037701">
    <property type="entry name" value="Pom152"/>
</dbReference>
<protein>
    <recommendedName>
        <fullName evidence="10">Nucleoporin Pom152</fullName>
    </recommendedName>
</protein>
<evidence type="ECO:0000259" key="3">
    <source>
        <dbReference type="Pfam" id="PF23664"/>
    </source>
</evidence>
<keyword evidence="2" id="KW-0472">Membrane</keyword>
<evidence type="ECO:0000313" key="8">
    <source>
        <dbReference type="EMBL" id="TIA87288.1"/>
    </source>
</evidence>
<proteinExistence type="predicted"/>
<dbReference type="InterPro" id="IPR056543">
    <property type="entry name" value="Ig-like_POM152_9th"/>
</dbReference>
<feature type="domain" description="Nucleoporin POM152 first Ig-like" evidence="6">
    <location>
        <begin position="173"/>
        <end position="328"/>
    </location>
</feature>
<dbReference type="GO" id="GO:0070762">
    <property type="term" value="C:nuclear pore transmembrane ring"/>
    <property type="evidence" value="ECO:0007669"/>
    <property type="project" value="TreeGrafter"/>
</dbReference>
<dbReference type="InterPro" id="IPR056540">
    <property type="entry name" value="TMD_POM152"/>
</dbReference>
<dbReference type="GO" id="GO:0017056">
    <property type="term" value="F:structural constituent of nuclear pore"/>
    <property type="evidence" value="ECO:0007669"/>
    <property type="project" value="InterPro"/>
</dbReference>
<dbReference type="InterPro" id="IPR056542">
    <property type="entry name" value="Ig-like_POM152_1st"/>
</dbReference>
<dbReference type="GO" id="GO:0006999">
    <property type="term" value="P:nuclear pore organization"/>
    <property type="evidence" value="ECO:0007669"/>
    <property type="project" value="TreeGrafter"/>
</dbReference>
<dbReference type="Pfam" id="PF23664">
    <property type="entry name" value="Ig_Pom152"/>
    <property type="match status" value="2"/>
</dbReference>
<gene>
    <name evidence="8" type="ORF">E3P99_03255</name>
</gene>
<dbReference type="InterPro" id="IPR056544">
    <property type="entry name" value="Ig_POM152"/>
</dbReference>
<evidence type="ECO:0000256" key="2">
    <source>
        <dbReference type="SAM" id="Phobius"/>
    </source>
</evidence>
<dbReference type="Pfam" id="PF24312">
    <property type="entry name" value="Ig-like_POM152"/>
    <property type="match status" value="2"/>
</dbReference>
<dbReference type="Pfam" id="PF24519">
    <property type="entry name" value="Ig-like_Pom152_1"/>
    <property type="match status" value="1"/>
</dbReference>